<dbReference type="InterPro" id="IPR045028">
    <property type="entry name" value="DinG/Rad3-like"/>
</dbReference>
<dbReference type="OrthoDB" id="9803913at2"/>
<dbReference type="InterPro" id="IPR036397">
    <property type="entry name" value="RNaseH_sf"/>
</dbReference>
<evidence type="ECO:0000313" key="9">
    <source>
        <dbReference type="EMBL" id="PSL50533.1"/>
    </source>
</evidence>
<dbReference type="SUPFAM" id="SSF52540">
    <property type="entry name" value="P-loop containing nucleoside triphosphate hydrolases"/>
    <property type="match status" value="2"/>
</dbReference>
<dbReference type="InterPro" id="IPR014001">
    <property type="entry name" value="Helicase_ATP-bd"/>
</dbReference>
<keyword evidence="5 6" id="KW-0067">ATP-binding</keyword>
<dbReference type="FunFam" id="3.30.420.10:FF:000045">
    <property type="entry name" value="3'-5' exonuclease DinG"/>
    <property type="match status" value="1"/>
</dbReference>
<evidence type="ECO:0000256" key="2">
    <source>
        <dbReference type="ARBA" id="ARBA00022741"/>
    </source>
</evidence>
<proteinExistence type="inferred from homology"/>
<evidence type="ECO:0000259" key="8">
    <source>
        <dbReference type="PROSITE" id="PS51193"/>
    </source>
</evidence>
<dbReference type="Pfam" id="PF13307">
    <property type="entry name" value="Helicase_C_2"/>
    <property type="match status" value="1"/>
</dbReference>
<dbReference type="Proteomes" id="UP000242310">
    <property type="component" value="Unassembled WGS sequence"/>
</dbReference>
<dbReference type="InterPro" id="IPR006310">
    <property type="entry name" value="DinG"/>
</dbReference>
<comment type="caution">
    <text evidence="9">The sequence shown here is derived from an EMBL/GenBank/DDBJ whole genome shotgun (WGS) entry which is preliminary data.</text>
</comment>
<dbReference type="HAMAP" id="MF_02206">
    <property type="entry name" value="DinG_exonucl"/>
    <property type="match status" value="1"/>
</dbReference>
<comment type="function">
    <text evidence="6 7">3'-5' exonuclease.</text>
</comment>
<accession>A0A2P8HWC2</accession>
<dbReference type="InterPro" id="IPR014013">
    <property type="entry name" value="Helic_SF1/SF2_ATP-bd_DinG/Rad3"/>
</dbReference>
<dbReference type="Pfam" id="PF04851">
    <property type="entry name" value="ResIII"/>
    <property type="match status" value="1"/>
</dbReference>
<dbReference type="GO" id="GO:0003887">
    <property type="term" value="F:DNA-directed DNA polymerase activity"/>
    <property type="evidence" value="ECO:0007669"/>
    <property type="project" value="InterPro"/>
</dbReference>
<dbReference type="InterPro" id="IPR027417">
    <property type="entry name" value="P-loop_NTPase"/>
</dbReference>
<dbReference type="GO" id="GO:0003678">
    <property type="term" value="F:DNA helicase activity"/>
    <property type="evidence" value="ECO:0007669"/>
    <property type="project" value="TreeGrafter"/>
</dbReference>
<dbReference type="GO" id="GO:0008408">
    <property type="term" value="F:3'-5' exonuclease activity"/>
    <property type="evidence" value="ECO:0007669"/>
    <property type="project" value="UniProtKB-UniRule"/>
</dbReference>
<sequence length="934" mass="106049">MNRRYVIIDVETTGNAPKKGDQIIQIGAAVVQNDEVIETYASNVRPESEIPLFIQELTGITEEDVADAPLFQEIAPDVLQLLDGACFVAHNAAFDLRFLNQELEAAGYTSFQGPVIDTVECARILFPTAEGYRLNMLAENIAIDHDRPHQADSDAYVTAELWIEMRKKMYQLPLVTLQQLEKLLAGFESDLEPLVSDLIRKKLTGWRQNDDKAYDIYRQLALKKTDTSVVEHEEQVDFHAAHFFGDQSSLAANVSSFEYRPAQVDMAERVYQSFQTNEHLLIEAGTGTGKTLGYLYPSAVHAKESKEPVVIATETITLQEQMMYQDLPLLQSAFPVPVKSALLKGRNHYLCLQKLEQKLTFPLEHSAEDILALAQIVIWLTETDYGDVEELNLPGGPGRFWDEVKSEPGSCSGPECPWFFRCFYQRARERAKKADLIVTNHALLLTDLTEEHQVLPAYAYAVIDEAHHLEESASRFFGRDIDYQAFKRWLHRLEPEQADGFASAVFEALRQDGAVDQDWLKNRQKGAEKLDQEWNELFRLLHDFCMKKSTRKHSDIGRRSVPFDASNEPLHVWQPIQELVHRLDLHVREETEAYEKAVAAAVKQHRLYTHVSNLVKDLMELQKTLHALILEKEPDHISWMEAESRGAKNAVALFERPVEVADLLADTFFRKKESVVLTSATMTAKDSFHYIEKQLGLSDFDPDCLKLPSPFAYEEQTRLYVPVDMPGIKDVEEAEFIERTAEFIHLAAEAVNGRMLVLFTSFDMLKKTYDILKVYAEEGPYVPVGQGVTSGSRAKLLKTFKQHERGILLGTSTFWEGVDLPGEYVTGLLIVRLPFSPPNDPVMEARAAEIKAAGGHPFRELSLPQAILRFRQGFGRLIRRADDFGVVFVLDHRITTARYGRDFLRSLSNVSVKAATTDEVLHDAEDFLHKHRQS</sequence>
<dbReference type="Gene3D" id="3.30.420.10">
    <property type="entry name" value="Ribonuclease H-like superfamily/Ribonuclease H"/>
    <property type="match status" value="1"/>
</dbReference>
<dbReference type="InterPro" id="IPR013520">
    <property type="entry name" value="Ribonucl_H"/>
</dbReference>
<reference evidence="9 10" key="1">
    <citation type="submission" date="2018-03" db="EMBL/GenBank/DDBJ databases">
        <title>Genomic Encyclopedia of Type Strains, Phase III (KMG-III): the genomes of soil and plant-associated and newly described type strains.</title>
        <authorList>
            <person name="Whitman W."/>
        </authorList>
    </citation>
    <scope>NUCLEOTIDE SEQUENCE [LARGE SCALE GENOMIC DNA]</scope>
    <source>
        <strain evidence="9 10">CGMCC 1.07653</strain>
    </source>
</reference>
<gene>
    <name evidence="6 7" type="primary">dinG</name>
    <name evidence="9" type="ORF">B0H94_103145</name>
</gene>
<dbReference type="GO" id="GO:0016818">
    <property type="term" value="F:hydrolase activity, acting on acid anhydrides, in phosphorus-containing anhydrides"/>
    <property type="evidence" value="ECO:0007669"/>
    <property type="project" value="InterPro"/>
</dbReference>
<dbReference type="InterPro" id="IPR006555">
    <property type="entry name" value="ATP-dep_Helicase_C"/>
</dbReference>
<dbReference type="GO" id="GO:0003677">
    <property type="term" value="F:DNA binding"/>
    <property type="evidence" value="ECO:0007669"/>
    <property type="project" value="InterPro"/>
</dbReference>
<keyword evidence="1 6" id="KW-0540">Nuclease</keyword>
<evidence type="ECO:0000313" key="10">
    <source>
        <dbReference type="Proteomes" id="UP000242310"/>
    </source>
</evidence>
<keyword evidence="9" id="KW-0347">Helicase</keyword>
<feature type="binding site" evidence="6">
    <location>
        <begin position="284"/>
        <end position="291"/>
    </location>
    <ligand>
        <name>ATP</name>
        <dbReference type="ChEBI" id="CHEBI:30616"/>
    </ligand>
</feature>
<dbReference type="EMBL" id="PYAV01000003">
    <property type="protein sequence ID" value="PSL50533.1"/>
    <property type="molecule type" value="Genomic_DNA"/>
</dbReference>
<dbReference type="NCBIfam" id="NF005981">
    <property type="entry name" value="PRK08074.1"/>
    <property type="match status" value="1"/>
</dbReference>
<dbReference type="RefSeq" id="WP_106587857.1">
    <property type="nucleotide sequence ID" value="NZ_PYAV01000003.1"/>
</dbReference>
<keyword evidence="4 6" id="KW-0269">Exonuclease</keyword>
<dbReference type="Pfam" id="PF00929">
    <property type="entry name" value="RNase_T"/>
    <property type="match status" value="1"/>
</dbReference>
<dbReference type="SUPFAM" id="SSF53098">
    <property type="entry name" value="Ribonuclease H-like"/>
    <property type="match status" value="1"/>
</dbReference>
<dbReference type="AlphaFoldDB" id="A0A2P8HWC2"/>
<dbReference type="SMART" id="SM00479">
    <property type="entry name" value="EXOIII"/>
    <property type="match status" value="1"/>
</dbReference>
<comment type="similarity">
    <text evidence="6 7">Belongs to the helicase family. DinG subfamily. Type 2 sub-subfamily.</text>
</comment>
<evidence type="ECO:0000256" key="6">
    <source>
        <dbReference type="HAMAP-Rule" id="MF_02206"/>
    </source>
</evidence>
<evidence type="ECO:0000256" key="1">
    <source>
        <dbReference type="ARBA" id="ARBA00022722"/>
    </source>
</evidence>
<feature type="short sequence motif" description="DEAH box" evidence="6">
    <location>
        <begin position="464"/>
        <end position="467"/>
    </location>
</feature>
<dbReference type="InterPro" id="IPR012337">
    <property type="entry name" value="RNaseH-like_sf"/>
</dbReference>
<evidence type="ECO:0000256" key="7">
    <source>
        <dbReference type="RuleBase" id="RU364106"/>
    </source>
</evidence>
<dbReference type="CDD" id="cd06127">
    <property type="entry name" value="DEDDh"/>
    <property type="match status" value="1"/>
</dbReference>
<dbReference type="NCBIfam" id="TIGR00573">
    <property type="entry name" value="dnaq"/>
    <property type="match status" value="1"/>
</dbReference>
<dbReference type="GO" id="GO:0005524">
    <property type="term" value="F:ATP binding"/>
    <property type="evidence" value="ECO:0007669"/>
    <property type="project" value="UniProtKB-UniRule"/>
</dbReference>
<dbReference type="InterPro" id="IPR006054">
    <property type="entry name" value="DnaQ"/>
</dbReference>
<dbReference type="GO" id="GO:0006260">
    <property type="term" value="P:DNA replication"/>
    <property type="evidence" value="ECO:0007669"/>
    <property type="project" value="InterPro"/>
</dbReference>
<dbReference type="SMART" id="SM00491">
    <property type="entry name" value="HELICc2"/>
    <property type="match status" value="1"/>
</dbReference>
<protein>
    <recommendedName>
        <fullName evidence="6 7">3'-5' exonuclease DinG</fullName>
        <ecNumber evidence="6 7">3.1.-.-</ecNumber>
    </recommendedName>
</protein>
<dbReference type="PROSITE" id="PS51193">
    <property type="entry name" value="HELICASE_ATP_BIND_2"/>
    <property type="match status" value="1"/>
</dbReference>
<evidence type="ECO:0000256" key="4">
    <source>
        <dbReference type="ARBA" id="ARBA00022839"/>
    </source>
</evidence>
<keyword evidence="3 6" id="KW-0378">Hydrolase</keyword>
<dbReference type="EC" id="3.1.-.-" evidence="6 7"/>
<keyword evidence="10" id="KW-1185">Reference proteome</keyword>
<organism evidence="9 10">
    <name type="scientific">Salsuginibacillus halophilus</name>
    <dbReference type="NCBI Taxonomy" id="517424"/>
    <lineage>
        <taxon>Bacteria</taxon>
        <taxon>Bacillati</taxon>
        <taxon>Bacillota</taxon>
        <taxon>Bacilli</taxon>
        <taxon>Bacillales</taxon>
        <taxon>Bacillaceae</taxon>
        <taxon>Salsuginibacillus</taxon>
    </lineage>
</organism>
<evidence type="ECO:0000256" key="3">
    <source>
        <dbReference type="ARBA" id="ARBA00022801"/>
    </source>
</evidence>
<dbReference type="SMART" id="SM00487">
    <property type="entry name" value="DEXDc"/>
    <property type="match status" value="1"/>
</dbReference>
<dbReference type="PANTHER" id="PTHR11472">
    <property type="entry name" value="DNA REPAIR DEAD HELICASE RAD3/XP-D SUBFAMILY MEMBER"/>
    <property type="match status" value="1"/>
</dbReference>
<evidence type="ECO:0000256" key="5">
    <source>
        <dbReference type="ARBA" id="ARBA00022840"/>
    </source>
</evidence>
<dbReference type="Gene3D" id="3.40.50.300">
    <property type="entry name" value="P-loop containing nucleotide triphosphate hydrolases"/>
    <property type="match status" value="2"/>
</dbReference>
<feature type="domain" description="Helicase ATP-binding" evidence="8">
    <location>
        <begin position="249"/>
        <end position="513"/>
    </location>
</feature>
<dbReference type="NCBIfam" id="TIGR01407">
    <property type="entry name" value="dinG_rel"/>
    <property type="match status" value="1"/>
</dbReference>
<dbReference type="InterPro" id="IPR006935">
    <property type="entry name" value="Helicase/UvrB_N"/>
</dbReference>
<dbReference type="PANTHER" id="PTHR11472:SF34">
    <property type="entry name" value="REGULATOR OF TELOMERE ELONGATION HELICASE 1"/>
    <property type="match status" value="1"/>
</dbReference>
<keyword evidence="2 6" id="KW-0547">Nucleotide-binding</keyword>
<name>A0A2P8HWC2_9BACI</name>